<dbReference type="EMBL" id="AP005822">
    <property type="protein sequence ID" value="BAD69181.1"/>
    <property type="molecule type" value="Genomic_DNA"/>
</dbReference>
<reference evidence="3" key="1">
    <citation type="journal article" date="2005" name="Nature">
        <title>The map-based sequence of the rice genome.</title>
        <authorList>
            <consortium name="International rice genome sequencing project (IRGSP)"/>
            <person name="Matsumoto T."/>
            <person name="Wu J."/>
            <person name="Kanamori H."/>
            <person name="Katayose Y."/>
            <person name="Fujisawa M."/>
            <person name="Namiki N."/>
            <person name="Mizuno H."/>
            <person name="Yamamoto K."/>
            <person name="Antonio B.A."/>
            <person name="Baba T."/>
            <person name="Sakata K."/>
            <person name="Nagamura Y."/>
            <person name="Aoki H."/>
            <person name="Arikawa K."/>
            <person name="Arita K."/>
            <person name="Bito T."/>
            <person name="Chiden Y."/>
            <person name="Fujitsuka N."/>
            <person name="Fukunaka R."/>
            <person name="Hamada M."/>
            <person name="Harada C."/>
            <person name="Hayashi A."/>
            <person name="Hijishita S."/>
            <person name="Honda M."/>
            <person name="Hosokawa S."/>
            <person name="Ichikawa Y."/>
            <person name="Idonuma A."/>
            <person name="Iijima M."/>
            <person name="Ikeda M."/>
            <person name="Ikeno M."/>
            <person name="Ito K."/>
            <person name="Ito S."/>
            <person name="Ito T."/>
            <person name="Ito Y."/>
            <person name="Ito Y."/>
            <person name="Iwabuchi A."/>
            <person name="Kamiya K."/>
            <person name="Karasawa W."/>
            <person name="Kurita K."/>
            <person name="Katagiri S."/>
            <person name="Kikuta A."/>
            <person name="Kobayashi H."/>
            <person name="Kobayashi N."/>
            <person name="Machita K."/>
            <person name="Maehara T."/>
            <person name="Masukawa M."/>
            <person name="Mizubayashi T."/>
            <person name="Mukai Y."/>
            <person name="Nagasaki H."/>
            <person name="Nagata Y."/>
            <person name="Naito S."/>
            <person name="Nakashima M."/>
            <person name="Nakama Y."/>
            <person name="Nakamichi Y."/>
            <person name="Nakamura M."/>
            <person name="Meguro A."/>
            <person name="Negishi M."/>
            <person name="Ohta I."/>
            <person name="Ohta T."/>
            <person name="Okamoto M."/>
            <person name="Ono N."/>
            <person name="Saji S."/>
            <person name="Sakaguchi M."/>
            <person name="Sakai K."/>
            <person name="Shibata M."/>
            <person name="Shimokawa T."/>
            <person name="Song J."/>
            <person name="Takazaki Y."/>
            <person name="Terasawa K."/>
            <person name="Tsugane M."/>
            <person name="Tsuji K."/>
            <person name="Ueda S."/>
            <person name="Waki K."/>
            <person name="Yamagata H."/>
            <person name="Yamamoto M."/>
            <person name="Yamamoto S."/>
            <person name="Yamane H."/>
            <person name="Yoshiki S."/>
            <person name="Yoshihara R."/>
            <person name="Yukawa K."/>
            <person name="Zhong H."/>
            <person name="Yano M."/>
            <person name="Yuan Q."/>
            <person name="Ouyang S."/>
            <person name="Liu J."/>
            <person name="Jones K.M."/>
            <person name="Gansberger K."/>
            <person name="Moffat K."/>
            <person name="Hill J."/>
            <person name="Bera J."/>
            <person name="Fadrosh D."/>
            <person name="Jin S."/>
            <person name="Johri S."/>
            <person name="Kim M."/>
            <person name="Overton L."/>
            <person name="Reardon M."/>
            <person name="Tsitrin T."/>
            <person name="Vuong H."/>
            <person name="Weaver B."/>
            <person name="Ciecko A."/>
            <person name="Tallon L."/>
            <person name="Jackson J."/>
            <person name="Pai G."/>
            <person name="Aken S.V."/>
            <person name="Utterback T."/>
            <person name="Reidmuller S."/>
            <person name="Feldblyum T."/>
            <person name="Hsiao J."/>
            <person name="Zismann V."/>
            <person name="Iobst S."/>
            <person name="de Vazeille A.R."/>
            <person name="Buell C.R."/>
            <person name="Ying K."/>
            <person name="Li Y."/>
            <person name="Lu T."/>
            <person name="Huang Y."/>
            <person name="Zhao Q."/>
            <person name="Feng Q."/>
            <person name="Zhang L."/>
            <person name="Zhu J."/>
            <person name="Weng Q."/>
            <person name="Mu J."/>
            <person name="Lu Y."/>
            <person name="Fan D."/>
            <person name="Liu Y."/>
            <person name="Guan J."/>
            <person name="Zhang Y."/>
            <person name="Yu S."/>
            <person name="Liu X."/>
            <person name="Zhang Y."/>
            <person name="Hong G."/>
            <person name="Han B."/>
            <person name="Choisne N."/>
            <person name="Demange N."/>
            <person name="Orjeda G."/>
            <person name="Samain S."/>
            <person name="Cattolico L."/>
            <person name="Pelletier E."/>
            <person name="Couloux A."/>
            <person name="Segurens B."/>
            <person name="Wincker P."/>
            <person name="D'Hont A."/>
            <person name="Scarpelli C."/>
            <person name="Weissenbach J."/>
            <person name="Salanoubat M."/>
            <person name="Quetier F."/>
            <person name="Yu Y."/>
            <person name="Kim H.R."/>
            <person name="Rambo T."/>
            <person name="Currie J."/>
            <person name="Collura K."/>
            <person name="Luo M."/>
            <person name="Yang T."/>
            <person name="Ammiraju J.S.S."/>
            <person name="Engler F."/>
            <person name="Soderlund C."/>
            <person name="Wing R.A."/>
            <person name="Palmer L.E."/>
            <person name="de la Bastide M."/>
            <person name="Spiegel L."/>
            <person name="Nascimento L."/>
            <person name="Zutavern T."/>
            <person name="O'Shaughnessy A."/>
            <person name="Dike S."/>
            <person name="Dedhia N."/>
            <person name="Preston R."/>
            <person name="Balija V."/>
            <person name="McCombie W.R."/>
            <person name="Chow T."/>
            <person name="Chen H."/>
            <person name="Chung M."/>
            <person name="Chen C."/>
            <person name="Shaw J."/>
            <person name="Wu H."/>
            <person name="Hsiao K."/>
            <person name="Chao Y."/>
            <person name="Chu M."/>
            <person name="Cheng C."/>
            <person name="Hour A."/>
            <person name="Lee P."/>
            <person name="Lin S."/>
            <person name="Lin Y."/>
            <person name="Liou J."/>
            <person name="Liu S."/>
            <person name="Hsing Y."/>
            <person name="Raghuvanshi S."/>
            <person name="Mohanty A."/>
            <person name="Bharti A.K."/>
            <person name="Gaur A."/>
            <person name="Gupta V."/>
            <person name="Kumar D."/>
            <person name="Ravi V."/>
            <person name="Vij S."/>
            <person name="Kapur A."/>
            <person name="Khurana P."/>
            <person name="Khurana P."/>
            <person name="Khurana J.P."/>
            <person name="Tyagi A.K."/>
            <person name="Gaikwad K."/>
            <person name="Singh A."/>
            <person name="Dalal V."/>
            <person name="Srivastava S."/>
            <person name="Dixit A."/>
            <person name="Pal A.K."/>
            <person name="Ghazi I.A."/>
            <person name="Yadav M."/>
            <person name="Pandit A."/>
            <person name="Bhargava A."/>
            <person name="Sureshbabu K."/>
            <person name="Batra K."/>
            <person name="Sharma T.R."/>
            <person name="Mohapatra T."/>
            <person name="Singh N.K."/>
            <person name="Messing J."/>
            <person name="Nelson A.B."/>
            <person name="Fuks G."/>
            <person name="Kavchok S."/>
            <person name="Keizer G."/>
            <person name="Linton E."/>
            <person name="Llaca V."/>
            <person name="Song R."/>
            <person name="Tanyolac B."/>
            <person name="Young S."/>
            <person name="Ho-Il K."/>
            <person name="Hahn J.H."/>
            <person name="Sangsakoo G."/>
            <person name="Vanavichit A."/>
            <person name="de Mattos Luiz.A.T."/>
            <person name="Zimmer P.D."/>
            <person name="Malone G."/>
            <person name="Dellagostin O."/>
            <person name="de Oliveira A.C."/>
            <person name="Bevan M."/>
            <person name="Bancroft I."/>
            <person name="Minx P."/>
            <person name="Cordum H."/>
            <person name="Wilson R."/>
            <person name="Cheng Z."/>
            <person name="Jin W."/>
            <person name="Jiang J."/>
            <person name="Leong S.A."/>
            <person name="Iwama H."/>
            <person name="Gojobori T."/>
            <person name="Itoh T."/>
            <person name="Niimura Y."/>
            <person name="Fujii Y."/>
            <person name="Habara T."/>
            <person name="Sakai H."/>
            <person name="Sato Y."/>
            <person name="Wilson G."/>
            <person name="Kumar K."/>
            <person name="McCouch S."/>
            <person name="Juretic N."/>
            <person name="Hoen D."/>
            <person name="Wright S."/>
            <person name="Bruskiewich R."/>
            <person name="Bureau T."/>
            <person name="Miyao A."/>
            <person name="Hirochika H."/>
            <person name="Nishikawa T."/>
            <person name="Kadowaki K."/>
            <person name="Sugiura M."/>
            <person name="Burr B."/>
            <person name="Sasaki T."/>
        </authorList>
    </citation>
    <scope>NUCLEOTIDE SEQUENCE [LARGE SCALE GENOMIC DNA]</scope>
    <source>
        <strain evidence="3">cv. Nipponbare</strain>
    </source>
</reference>
<feature type="region of interest" description="Disordered" evidence="1">
    <location>
        <begin position="1"/>
        <end position="60"/>
    </location>
</feature>
<dbReference type="AlphaFoldDB" id="Q5VMZ2"/>
<feature type="compositionally biased region" description="Basic and acidic residues" evidence="1">
    <location>
        <begin position="41"/>
        <end position="56"/>
    </location>
</feature>
<evidence type="ECO:0000313" key="2">
    <source>
        <dbReference type="EMBL" id="BAD69181.1"/>
    </source>
</evidence>
<evidence type="ECO:0000256" key="1">
    <source>
        <dbReference type="SAM" id="MobiDB-lite"/>
    </source>
</evidence>
<accession>Q5VMZ2</accession>
<sequence>MGPGSSRRCRRIRAGPGEGEPPPAVVPTPAATRRLKRRREERRWRGEEVRERERGGEGGSWSNPYRWLEYYPISSLLLDASTVEAAAVVAGVGCGDLLDGGGGGQVTASTSGQPQGIVVVMQGREEAVTALPCIMVRS</sequence>
<reference evidence="3" key="2">
    <citation type="journal article" date="2008" name="Nucleic Acids Res.">
        <title>The rice annotation project database (RAP-DB): 2008 update.</title>
        <authorList>
            <consortium name="The rice annotation project (RAP)"/>
        </authorList>
    </citation>
    <scope>GENOME REANNOTATION</scope>
    <source>
        <strain evidence="3">cv. Nipponbare</strain>
    </source>
</reference>
<name>Q5VMZ2_ORYSJ</name>
<dbReference type="Proteomes" id="UP000000763">
    <property type="component" value="Chromosome 6"/>
</dbReference>
<evidence type="ECO:0000313" key="3">
    <source>
        <dbReference type="Proteomes" id="UP000000763"/>
    </source>
</evidence>
<protein>
    <submittedName>
        <fullName evidence="2">Uncharacterized protein</fullName>
    </submittedName>
</protein>
<proteinExistence type="predicted"/>
<organism evidence="2 3">
    <name type="scientific">Oryza sativa subsp. japonica</name>
    <name type="common">Rice</name>
    <dbReference type="NCBI Taxonomy" id="39947"/>
    <lineage>
        <taxon>Eukaryota</taxon>
        <taxon>Viridiplantae</taxon>
        <taxon>Streptophyta</taxon>
        <taxon>Embryophyta</taxon>
        <taxon>Tracheophyta</taxon>
        <taxon>Spermatophyta</taxon>
        <taxon>Magnoliopsida</taxon>
        <taxon>Liliopsida</taxon>
        <taxon>Poales</taxon>
        <taxon>Poaceae</taxon>
        <taxon>BOP clade</taxon>
        <taxon>Oryzoideae</taxon>
        <taxon>Oryzeae</taxon>
        <taxon>Oryzinae</taxon>
        <taxon>Oryza</taxon>
        <taxon>Oryza sativa</taxon>
    </lineage>
</organism>
<gene>
    <name evidence="2" type="primary">P0456E06.20</name>
</gene>